<dbReference type="RefSeq" id="WP_420069747.1">
    <property type="nucleotide sequence ID" value="NZ_JBCHKQ010000003.1"/>
</dbReference>
<organism evidence="5 6">
    <name type="scientific">Rarispira pelagica</name>
    <dbReference type="NCBI Taxonomy" id="3141764"/>
    <lineage>
        <taxon>Bacteria</taxon>
        <taxon>Pseudomonadati</taxon>
        <taxon>Spirochaetota</taxon>
        <taxon>Spirochaetia</taxon>
        <taxon>Winmispirales</taxon>
        <taxon>Winmispiraceae</taxon>
        <taxon>Rarispira</taxon>
    </lineage>
</organism>
<keyword evidence="1" id="KW-0813">Transport</keyword>
<keyword evidence="2" id="KW-0547">Nucleotide-binding</keyword>
<reference evidence="5 6" key="1">
    <citation type="submission" date="2024-03" db="EMBL/GenBank/DDBJ databases">
        <title>Ignisphaera cupida sp. nov., a hyperthermophilic hydrolytic archaeon from a hot spring of Kamchatka, and proposal of Ignisphaeraceae fam. nov.</title>
        <authorList>
            <person name="Podosokorskaya O.A."/>
            <person name="Elcheninov A.G."/>
            <person name="Maltseva A.I."/>
            <person name="Zayulina K.S."/>
            <person name="Novikov A."/>
            <person name="Merkel A.Y."/>
        </authorList>
    </citation>
    <scope>NUCLEOTIDE SEQUENCE [LARGE SCALE GENOMIC DNA]</scope>
    <source>
        <strain evidence="5 6">38H-sp</strain>
    </source>
</reference>
<evidence type="ECO:0000256" key="2">
    <source>
        <dbReference type="ARBA" id="ARBA00022741"/>
    </source>
</evidence>
<evidence type="ECO:0000256" key="1">
    <source>
        <dbReference type="ARBA" id="ARBA00022448"/>
    </source>
</evidence>
<dbReference type="PANTHER" id="PTHR24220">
    <property type="entry name" value="IMPORT ATP-BINDING PROTEIN"/>
    <property type="match status" value="1"/>
</dbReference>
<sequence length="260" mass="28826">MSEIIRIENISKIYKMGDIEVRALDGVSLSINEGEFVCIMGASGSGKSTMMNIVGCLDKPSSGKYFLDGNDVSLLDDNSLAEIRNRKVGFVFQTFNLLPRMTAQKNVELPLIYAGVPEKERRQRAEEALARMELEDRSNHKPNELSGGQRQRVAIARALVTDPAIILADEPTGNLDSRTGLSIMAIFQRLHREGATIVMVTHELDIALHAQRIVYLRDGKIQGDEIVKKPLDAAAELDGVADLDTEELKGAMEKHIRERL</sequence>
<evidence type="ECO:0000313" key="6">
    <source>
        <dbReference type="Proteomes" id="UP001466331"/>
    </source>
</evidence>
<dbReference type="Gene3D" id="3.40.50.300">
    <property type="entry name" value="P-loop containing nucleotide triphosphate hydrolases"/>
    <property type="match status" value="1"/>
</dbReference>
<dbReference type="InterPro" id="IPR017911">
    <property type="entry name" value="MacB-like_ATP-bd"/>
</dbReference>
<dbReference type="InterPro" id="IPR003439">
    <property type="entry name" value="ABC_transporter-like_ATP-bd"/>
</dbReference>
<dbReference type="EMBL" id="JBCHKQ010000003">
    <property type="protein sequence ID" value="MEM5948294.1"/>
    <property type="molecule type" value="Genomic_DNA"/>
</dbReference>
<dbReference type="InterPro" id="IPR015854">
    <property type="entry name" value="ABC_transpr_LolD-like"/>
</dbReference>
<name>A0ABU9UCA6_9SPIR</name>
<dbReference type="SMART" id="SM00382">
    <property type="entry name" value="AAA"/>
    <property type="match status" value="1"/>
</dbReference>
<feature type="domain" description="ABC transporter" evidence="4">
    <location>
        <begin position="5"/>
        <end position="243"/>
    </location>
</feature>
<dbReference type="PROSITE" id="PS50893">
    <property type="entry name" value="ABC_TRANSPORTER_2"/>
    <property type="match status" value="1"/>
</dbReference>
<dbReference type="Proteomes" id="UP001466331">
    <property type="component" value="Unassembled WGS sequence"/>
</dbReference>
<gene>
    <name evidence="5" type="ORF">WKV44_07035</name>
</gene>
<keyword evidence="6" id="KW-1185">Reference proteome</keyword>
<dbReference type="InterPro" id="IPR027417">
    <property type="entry name" value="P-loop_NTPase"/>
</dbReference>
<dbReference type="InterPro" id="IPR003593">
    <property type="entry name" value="AAA+_ATPase"/>
</dbReference>
<comment type="caution">
    <text evidence="5">The sequence shown here is derived from an EMBL/GenBank/DDBJ whole genome shotgun (WGS) entry which is preliminary data.</text>
</comment>
<accession>A0ABU9UCA6</accession>
<dbReference type="SUPFAM" id="SSF52540">
    <property type="entry name" value="P-loop containing nucleoside triphosphate hydrolases"/>
    <property type="match status" value="1"/>
</dbReference>
<evidence type="ECO:0000313" key="5">
    <source>
        <dbReference type="EMBL" id="MEM5948294.1"/>
    </source>
</evidence>
<evidence type="ECO:0000259" key="4">
    <source>
        <dbReference type="PROSITE" id="PS50893"/>
    </source>
</evidence>
<dbReference type="InterPro" id="IPR017871">
    <property type="entry name" value="ABC_transporter-like_CS"/>
</dbReference>
<keyword evidence="3 5" id="KW-0067">ATP-binding</keyword>
<dbReference type="PANTHER" id="PTHR24220:SF86">
    <property type="entry name" value="ABC TRANSPORTER ABCH.1"/>
    <property type="match status" value="1"/>
</dbReference>
<dbReference type="PROSITE" id="PS00211">
    <property type="entry name" value="ABC_TRANSPORTER_1"/>
    <property type="match status" value="1"/>
</dbReference>
<dbReference type="CDD" id="cd03255">
    <property type="entry name" value="ABC_MJ0796_LolCDE_FtsE"/>
    <property type="match status" value="1"/>
</dbReference>
<evidence type="ECO:0000256" key="3">
    <source>
        <dbReference type="ARBA" id="ARBA00022840"/>
    </source>
</evidence>
<proteinExistence type="predicted"/>
<dbReference type="GO" id="GO:0005524">
    <property type="term" value="F:ATP binding"/>
    <property type="evidence" value="ECO:0007669"/>
    <property type="project" value="UniProtKB-KW"/>
</dbReference>
<dbReference type="Pfam" id="PF00005">
    <property type="entry name" value="ABC_tran"/>
    <property type="match status" value="1"/>
</dbReference>
<protein>
    <submittedName>
        <fullName evidence="5">ABC transporter ATP-binding protein</fullName>
    </submittedName>
</protein>